<accession>A0A844FTS8</accession>
<gene>
    <name evidence="1" type="ORF">FYJ79_04505</name>
</gene>
<sequence length="161" mass="18517">MHTYKFTLTPANRKTSVDFKYLEDNYRIFTLAANNCNSGVNFRRSKKKIIIEQITENQIDLILSSATELSSPTRTLSAYSRELIRLDKESSLLDSLIYNHTLFRTELIEIVKTPQKSIDTISSAELLKAIVDLLYSSTKSYNTKQKNEAITKLKEIMLPFI</sequence>
<dbReference type="EMBL" id="VUNM01000007">
    <property type="protein sequence ID" value="MST88842.1"/>
    <property type="molecule type" value="Genomic_DNA"/>
</dbReference>
<evidence type="ECO:0000313" key="1">
    <source>
        <dbReference type="EMBL" id="MST88842.1"/>
    </source>
</evidence>
<dbReference type="RefSeq" id="WP_154514891.1">
    <property type="nucleotide sequence ID" value="NZ_VUNM01000007.1"/>
</dbReference>
<comment type="caution">
    <text evidence="1">The sequence shown here is derived from an EMBL/GenBank/DDBJ whole genome shotgun (WGS) entry which is preliminary data.</text>
</comment>
<keyword evidence="2" id="KW-1185">Reference proteome</keyword>
<dbReference type="AlphaFoldDB" id="A0A844FTS8"/>
<reference evidence="1 2" key="1">
    <citation type="submission" date="2019-08" db="EMBL/GenBank/DDBJ databases">
        <title>In-depth cultivation of the pig gut microbiome towards novel bacterial diversity and tailored functional studies.</title>
        <authorList>
            <person name="Wylensek D."/>
            <person name="Hitch T.C.A."/>
            <person name="Clavel T."/>
        </authorList>
    </citation>
    <scope>NUCLEOTIDE SEQUENCE [LARGE SCALE GENOMIC DNA]</scope>
    <source>
        <strain evidence="1 2">CA-Schmier-601-WT-3</strain>
    </source>
</reference>
<protein>
    <submittedName>
        <fullName evidence="1">Uncharacterized protein</fullName>
    </submittedName>
</protein>
<dbReference type="Proteomes" id="UP000442619">
    <property type="component" value="Unassembled WGS sequence"/>
</dbReference>
<evidence type="ECO:0000313" key="2">
    <source>
        <dbReference type="Proteomes" id="UP000442619"/>
    </source>
</evidence>
<proteinExistence type="predicted"/>
<organism evidence="1 2">
    <name type="scientific">Sharpea porci</name>
    <dbReference type="NCBI Taxonomy" id="2652286"/>
    <lineage>
        <taxon>Bacteria</taxon>
        <taxon>Bacillati</taxon>
        <taxon>Bacillota</taxon>
        <taxon>Erysipelotrichia</taxon>
        <taxon>Erysipelotrichales</taxon>
        <taxon>Coprobacillaceae</taxon>
        <taxon>Sharpea</taxon>
    </lineage>
</organism>
<name>A0A844FTS8_9FIRM</name>